<feature type="transmembrane region" description="Helical" evidence="1">
    <location>
        <begin position="81"/>
        <end position="102"/>
    </location>
</feature>
<dbReference type="RefSeq" id="WP_219237417.1">
    <property type="nucleotide sequence ID" value="NZ_JAHWZX010000004.1"/>
</dbReference>
<feature type="transmembrane region" description="Helical" evidence="1">
    <location>
        <begin position="28"/>
        <end position="46"/>
    </location>
</feature>
<evidence type="ECO:0008006" key="4">
    <source>
        <dbReference type="Google" id="ProtNLM"/>
    </source>
</evidence>
<organism evidence="2 3">
    <name type="scientific">Stakelama flava</name>
    <dbReference type="NCBI Taxonomy" id="2860338"/>
    <lineage>
        <taxon>Bacteria</taxon>
        <taxon>Pseudomonadati</taxon>
        <taxon>Pseudomonadota</taxon>
        <taxon>Alphaproteobacteria</taxon>
        <taxon>Sphingomonadales</taxon>
        <taxon>Sphingomonadaceae</taxon>
        <taxon>Stakelama</taxon>
    </lineage>
</organism>
<accession>A0ABS6XJG7</accession>
<keyword evidence="1" id="KW-0472">Membrane</keyword>
<keyword evidence="3" id="KW-1185">Reference proteome</keyword>
<sequence>MVSRLFALFTALITAGLSHMLAARGVDWIELPALIVALFLIVSAALPKRWAGLEIRRAVFIIQTLVALGSALFNILVHRNLGAACVLIAVSALGVAGALIVADEVKKRRQRQRYAAYFRN</sequence>
<evidence type="ECO:0000313" key="2">
    <source>
        <dbReference type="EMBL" id="MBW4330291.1"/>
    </source>
</evidence>
<keyword evidence="1" id="KW-1133">Transmembrane helix</keyword>
<dbReference type="Proteomes" id="UP001197214">
    <property type="component" value="Unassembled WGS sequence"/>
</dbReference>
<reference evidence="2 3" key="1">
    <citation type="submission" date="2021-07" db="EMBL/GenBank/DDBJ databases">
        <title>Stakelama flava sp. nov., a novel endophytic bacterium isolated from branch of Kandelia candel.</title>
        <authorList>
            <person name="Tuo L."/>
        </authorList>
    </citation>
    <scope>NUCLEOTIDE SEQUENCE [LARGE SCALE GENOMIC DNA]</scope>
    <source>
        <strain evidence="2 3">CBK3Z-3</strain>
    </source>
</reference>
<keyword evidence="1" id="KW-0812">Transmembrane</keyword>
<comment type="caution">
    <text evidence="2">The sequence shown here is derived from an EMBL/GenBank/DDBJ whole genome shotgun (WGS) entry which is preliminary data.</text>
</comment>
<feature type="transmembrane region" description="Helical" evidence="1">
    <location>
        <begin position="58"/>
        <end position="75"/>
    </location>
</feature>
<name>A0ABS6XJG7_9SPHN</name>
<evidence type="ECO:0000313" key="3">
    <source>
        <dbReference type="Proteomes" id="UP001197214"/>
    </source>
</evidence>
<evidence type="ECO:0000256" key="1">
    <source>
        <dbReference type="SAM" id="Phobius"/>
    </source>
</evidence>
<protein>
    <recommendedName>
        <fullName evidence="4">Holin</fullName>
    </recommendedName>
</protein>
<dbReference type="EMBL" id="JAHWZX010000004">
    <property type="protein sequence ID" value="MBW4330291.1"/>
    <property type="molecule type" value="Genomic_DNA"/>
</dbReference>
<proteinExistence type="predicted"/>
<gene>
    <name evidence="2" type="ORF">KY084_05320</name>
</gene>